<evidence type="ECO:0000313" key="2">
    <source>
        <dbReference type="EMBL" id="MFD0929346.1"/>
    </source>
</evidence>
<evidence type="ECO:0000259" key="1">
    <source>
        <dbReference type="Pfam" id="PF07238"/>
    </source>
</evidence>
<evidence type="ECO:0000313" key="3">
    <source>
        <dbReference type="Proteomes" id="UP001597106"/>
    </source>
</evidence>
<reference evidence="3" key="1">
    <citation type="journal article" date="2019" name="Int. J. Syst. Evol. Microbiol.">
        <title>The Global Catalogue of Microorganisms (GCM) 10K type strain sequencing project: providing services to taxonomists for standard genome sequencing and annotation.</title>
        <authorList>
            <consortium name="The Broad Institute Genomics Platform"/>
            <consortium name="The Broad Institute Genome Sequencing Center for Infectious Disease"/>
            <person name="Wu L."/>
            <person name="Ma J."/>
        </authorList>
    </citation>
    <scope>NUCLEOTIDE SEQUENCE [LARGE SCALE GENOMIC DNA]</scope>
    <source>
        <strain evidence="3">CCUG 59685</strain>
    </source>
</reference>
<comment type="caution">
    <text evidence="2">The sequence shown here is derived from an EMBL/GenBank/DDBJ whole genome shotgun (WGS) entry which is preliminary data.</text>
</comment>
<proteinExistence type="predicted"/>
<name>A0ABW3GFD0_9PROT</name>
<feature type="domain" description="PilZ" evidence="1">
    <location>
        <begin position="24"/>
        <end position="109"/>
    </location>
</feature>
<protein>
    <submittedName>
        <fullName evidence="2">PilZ domain-containing protein</fullName>
    </submittedName>
</protein>
<dbReference type="InterPro" id="IPR009875">
    <property type="entry name" value="PilZ_domain"/>
</dbReference>
<dbReference type="RefSeq" id="WP_379074840.1">
    <property type="nucleotide sequence ID" value="NZ_JBHTJW010000002.1"/>
</dbReference>
<dbReference type="SUPFAM" id="SSF141371">
    <property type="entry name" value="PilZ domain-like"/>
    <property type="match status" value="1"/>
</dbReference>
<organism evidence="2 3">
    <name type="scientific">Methylophilus glucosoxydans</name>
    <dbReference type="NCBI Taxonomy" id="752553"/>
    <lineage>
        <taxon>Bacteria</taxon>
        <taxon>Pseudomonadati</taxon>
        <taxon>Pseudomonadota</taxon>
        <taxon>Betaproteobacteria</taxon>
        <taxon>Nitrosomonadales</taxon>
        <taxon>Methylophilaceae</taxon>
        <taxon>Methylophilus</taxon>
    </lineage>
</organism>
<dbReference type="Proteomes" id="UP001597106">
    <property type="component" value="Unassembled WGS sequence"/>
</dbReference>
<dbReference type="EMBL" id="JBHTJW010000002">
    <property type="protein sequence ID" value="MFD0929346.1"/>
    <property type="molecule type" value="Genomic_DNA"/>
</dbReference>
<accession>A0ABW3GFD0</accession>
<sequence length="113" mass="12866">MSLSSLYNNSSDVNRRLWRKKSQLIDSTGRAYTAVTHDISMSGMSLFADKYYKPGQVCDVEIPVAAESGLRKYRFNCRVVFSSLCGMRGFRTNLEFLDVPSENKHLIQSVMSR</sequence>
<dbReference type="Pfam" id="PF07238">
    <property type="entry name" value="PilZ"/>
    <property type="match status" value="1"/>
</dbReference>
<gene>
    <name evidence="2" type="ORF">ACFQ1T_06090</name>
</gene>
<dbReference type="Gene3D" id="2.40.10.220">
    <property type="entry name" value="predicted glycosyltransferase like domains"/>
    <property type="match status" value="1"/>
</dbReference>
<keyword evidence="3" id="KW-1185">Reference proteome</keyword>